<gene>
    <name evidence="3" type="ORF">LZC95_10190</name>
</gene>
<dbReference type="Pfam" id="PF13180">
    <property type="entry name" value="PDZ_2"/>
    <property type="match status" value="1"/>
</dbReference>
<dbReference type="Pfam" id="PF04389">
    <property type="entry name" value="Peptidase_M28"/>
    <property type="match status" value="1"/>
</dbReference>
<dbReference type="Proteomes" id="UP001379533">
    <property type="component" value="Chromosome"/>
</dbReference>
<dbReference type="PROSITE" id="PS51257">
    <property type="entry name" value="PROKAR_LIPOPROTEIN"/>
    <property type="match status" value="1"/>
</dbReference>
<dbReference type="InterPro" id="IPR045175">
    <property type="entry name" value="M28_fam"/>
</dbReference>
<evidence type="ECO:0000256" key="1">
    <source>
        <dbReference type="SAM" id="SignalP"/>
    </source>
</evidence>
<proteinExistence type="predicted"/>
<dbReference type="Gene3D" id="3.40.630.10">
    <property type="entry name" value="Zn peptidases"/>
    <property type="match status" value="1"/>
</dbReference>
<feature type="chain" id="PRO_5046960683" evidence="1">
    <location>
        <begin position="22"/>
        <end position="945"/>
    </location>
</feature>
<dbReference type="InterPro" id="IPR001478">
    <property type="entry name" value="PDZ"/>
</dbReference>
<dbReference type="InterPro" id="IPR003137">
    <property type="entry name" value="PA_domain"/>
</dbReference>
<dbReference type="InterPro" id="IPR011042">
    <property type="entry name" value="6-blade_b-propeller_TolB-like"/>
</dbReference>
<dbReference type="InterPro" id="IPR046450">
    <property type="entry name" value="PA_dom_sf"/>
</dbReference>
<dbReference type="Gene3D" id="2.120.10.30">
    <property type="entry name" value="TolB, C-terminal domain"/>
    <property type="match status" value="2"/>
</dbReference>
<dbReference type="EMBL" id="CP089982">
    <property type="protein sequence ID" value="WXA97203.1"/>
    <property type="molecule type" value="Genomic_DNA"/>
</dbReference>
<accession>A0ABZ2KEW6</accession>
<dbReference type="InterPro" id="IPR036034">
    <property type="entry name" value="PDZ_sf"/>
</dbReference>
<evidence type="ECO:0000313" key="4">
    <source>
        <dbReference type="Proteomes" id="UP001379533"/>
    </source>
</evidence>
<dbReference type="Gene3D" id="3.50.30.30">
    <property type="match status" value="1"/>
</dbReference>
<protein>
    <submittedName>
        <fullName evidence="3">M20/M25/M40 family metallo-hydrolase</fullName>
    </submittedName>
</protein>
<sequence length="945" mass="101060">MFARRFAAVSSLASLVLLAVACASKPPPAPKLTQAAPEPPPIRPLPEEAHLADLRQLTTSGENAEAYWSWDGRQLIMQAHGGDTGCDRIYRLPVSAPTPIPVSSGKGATTCSFFLPDDQEVIYASTHLGGEACPPKPDHSQGYVWALYDTYDIFKAKADGTGVQRLTDTKGYDAEGTVCKKDGSIVFTSVRDGDIDLYRMDKDGKNVRRLTTGVGYDGGAFFNDDCSKIVWRASRPRPGKELDDYKALLAKNLVRPSKLEIYVANADGSDPVQITYLNAASFAPFWHPSQKRILFASNFGDPKGREFDIWAVNVDGTSLERITYAGGFDGFPMFSPDGKSLAFSSNRATPPGKHDTNVFVARWVDSGGSIEPRAADRISTDIRWLADPEREGRGVGTKGLEASGAYLEEQFRTAGLAPAGDDGTYRQAFPVTTELKAGPDTKFVVGKAETKKEDFVVMGYSPPLADVKGNLVFANYGIVAKELGIDDYAKAKVKGAIAVVRRFVPESQKFTATDAKRRYGDIRQKAWAAKERGAKALIVVDDPAPPENAKADWKAPPDARLPSLEVEGHGDAGIPVLVVKRDAFAATMAKLKAKAKVGAQLKIALSEVKSNAFNVVARIDAGGEKLPGTVVVGAHYDHLGLGGQHSLAPGSNVPHVGADDNASGAATLLHVARTLAANKSMLRRDVVFVAFSGEESGILGSSYFVRAAKEGKKGALDPKSIVAMLNMDMVGRMRDNRIQVLGTETAREWSELVTAQCGIGAPLDCAMGGDGYGPSDHMSFYTAGIPVLHFFTGTHSDYHKPSDTPDKINYAGAARVGWLVADIARRVAVDEKPPTFQSGAQGPSPRGDMRSFNASLGTIPDYGGPGAGKKGVLLSGVRPGGAADKGGMKRGDIIVRLGTHEIGSVEDLMFVLNASKPGETVPAVVLREGKEVKLEVTFQENPRPR</sequence>
<dbReference type="SUPFAM" id="SSF53187">
    <property type="entry name" value="Zn-dependent exopeptidases"/>
    <property type="match status" value="1"/>
</dbReference>
<keyword evidence="4" id="KW-1185">Reference proteome</keyword>
<feature type="signal peptide" evidence="1">
    <location>
        <begin position="1"/>
        <end position="21"/>
    </location>
</feature>
<dbReference type="SMART" id="SM00228">
    <property type="entry name" value="PDZ"/>
    <property type="match status" value="1"/>
</dbReference>
<dbReference type="SUPFAM" id="SSF52025">
    <property type="entry name" value="PA domain"/>
    <property type="match status" value="1"/>
</dbReference>
<dbReference type="PANTHER" id="PTHR12147">
    <property type="entry name" value="METALLOPEPTIDASE M28 FAMILY MEMBER"/>
    <property type="match status" value="1"/>
</dbReference>
<dbReference type="Gene3D" id="2.30.42.10">
    <property type="match status" value="1"/>
</dbReference>
<dbReference type="Pfam" id="PF07676">
    <property type="entry name" value="PD40"/>
    <property type="match status" value="2"/>
</dbReference>
<dbReference type="InterPro" id="IPR011659">
    <property type="entry name" value="WD40"/>
</dbReference>
<dbReference type="Pfam" id="PF02225">
    <property type="entry name" value="PA"/>
    <property type="match status" value="1"/>
</dbReference>
<dbReference type="SUPFAM" id="SSF82171">
    <property type="entry name" value="DPP6 N-terminal domain-like"/>
    <property type="match status" value="1"/>
</dbReference>
<dbReference type="SUPFAM" id="SSF50156">
    <property type="entry name" value="PDZ domain-like"/>
    <property type="match status" value="1"/>
</dbReference>
<evidence type="ECO:0000259" key="2">
    <source>
        <dbReference type="SMART" id="SM00228"/>
    </source>
</evidence>
<reference evidence="3 4" key="1">
    <citation type="submission" date="2021-12" db="EMBL/GenBank/DDBJ databases">
        <title>Discovery of the Pendulisporaceae a myxobacterial family with distinct sporulation behavior and unique specialized metabolism.</title>
        <authorList>
            <person name="Garcia R."/>
            <person name="Popoff A."/>
            <person name="Bader C.D."/>
            <person name="Loehr J."/>
            <person name="Walesch S."/>
            <person name="Walt C."/>
            <person name="Boldt J."/>
            <person name="Bunk B."/>
            <person name="Haeckl F.J.F.P.J."/>
            <person name="Gunesch A.P."/>
            <person name="Birkelbach J."/>
            <person name="Nuebel U."/>
            <person name="Pietschmann T."/>
            <person name="Bach T."/>
            <person name="Mueller R."/>
        </authorList>
    </citation>
    <scope>NUCLEOTIDE SEQUENCE [LARGE SCALE GENOMIC DNA]</scope>
    <source>
        <strain evidence="3 4">MSr12523</strain>
    </source>
</reference>
<dbReference type="InterPro" id="IPR007484">
    <property type="entry name" value="Peptidase_M28"/>
</dbReference>
<dbReference type="RefSeq" id="WP_394847818.1">
    <property type="nucleotide sequence ID" value="NZ_CP089982.1"/>
</dbReference>
<dbReference type="PANTHER" id="PTHR12147:SF26">
    <property type="entry name" value="PEPTIDASE M28 DOMAIN-CONTAINING PROTEIN"/>
    <property type="match status" value="1"/>
</dbReference>
<organism evidence="3 4">
    <name type="scientific">Pendulispora brunnea</name>
    <dbReference type="NCBI Taxonomy" id="2905690"/>
    <lineage>
        <taxon>Bacteria</taxon>
        <taxon>Pseudomonadati</taxon>
        <taxon>Myxococcota</taxon>
        <taxon>Myxococcia</taxon>
        <taxon>Myxococcales</taxon>
        <taxon>Sorangiineae</taxon>
        <taxon>Pendulisporaceae</taxon>
        <taxon>Pendulispora</taxon>
    </lineage>
</organism>
<evidence type="ECO:0000313" key="3">
    <source>
        <dbReference type="EMBL" id="WXA97203.1"/>
    </source>
</evidence>
<keyword evidence="1" id="KW-0732">Signal</keyword>
<feature type="domain" description="PDZ" evidence="2">
    <location>
        <begin position="860"/>
        <end position="929"/>
    </location>
</feature>
<name>A0ABZ2KEW6_9BACT</name>